<protein>
    <recommendedName>
        <fullName evidence="3">THIF-type NAD/FAD binding fold domain-containing protein</fullName>
    </recommendedName>
</protein>
<dbReference type="Gene3D" id="3.40.50.720">
    <property type="entry name" value="NAD(P)-binding Rossmann-like Domain"/>
    <property type="match status" value="1"/>
</dbReference>
<dbReference type="EMBL" id="BJMN01000067">
    <property type="protein sequence ID" value="GEB61797.1"/>
    <property type="molecule type" value="Genomic_DNA"/>
</dbReference>
<name>A0A4Y3RYD0_9ACTN</name>
<dbReference type="Proteomes" id="UP000315226">
    <property type="component" value="Unassembled WGS sequence"/>
</dbReference>
<gene>
    <name evidence="1" type="ORF">SGA01_74020</name>
</gene>
<keyword evidence="2" id="KW-1185">Reference proteome</keyword>
<organism evidence="1 2">
    <name type="scientific">Streptomyces gardneri</name>
    <dbReference type="NCBI Taxonomy" id="66892"/>
    <lineage>
        <taxon>Bacteria</taxon>
        <taxon>Bacillati</taxon>
        <taxon>Actinomycetota</taxon>
        <taxon>Actinomycetes</taxon>
        <taxon>Kitasatosporales</taxon>
        <taxon>Streptomycetaceae</taxon>
        <taxon>Streptomyces</taxon>
    </lineage>
</organism>
<evidence type="ECO:0008006" key="3">
    <source>
        <dbReference type="Google" id="ProtNLM"/>
    </source>
</evidence>
<accession>A0A4Y3RYD0</accession>
<reference evidence="1 2" key="1">
    <citation type="submission" date="2019-06" db="EMBL/GenBank/DDBJ databases">
        <title>Whole genome shotgun sequence of Streptomyces gardneri NBRC 12865.</title>
        <authorList>
            <person name="Hosoyama A."/>
            <person name="Uohara A."/>
            <person name="Ohji S."/>
            <person name="Ichikawa N."/>
        </authorList>
    </citation>
    <scope>NUCLEOTIDE SEQUENCE [LARGE SCALE GENOMIC DNA]</scope>
    <source>
        <strain evidence="1 2">NBRC 12865</strain>
    </source>
</reference>
<comment type="caution">
    <text evidence="1">The sequence shown here is derived from an EMBL/GenBank/DDBJ whole genome shotgun (WGS) entry which is preliminary data.</text>
</comment>
<evidence type="ECO:0000313" key="2">
    <source>
        <dbReference type="Proteomes" id="UP000315226"/>
    </source>
</evidence>
<sequence>MTFPPVEVTRLSLRSSPSYEAIRRKVEATLSGDARLGALPQAASYDSLSQAASYGAGALCVDVAGAEERRDVLARALHAVRGGGLHLPVLVDDAGTSIGPLTTPGYSACLECAGDDINRAASLPEPAVVPPRASVAPAPLVVALVAATAALEVGRIVSDADRLPLSLDHVIRVRHDTGAVGILGVGQVDGCEVCGSLIELRLRGEL</sequence>
<dbReference type="AlphaFoldDB" id="A0A4Y3RYD0"/>
<proteinExistence type="predicted"/>
<evidence type="ECO:0000313" key="1">
    <source>
        <dbReference type="EMBL" id="GEB61797.1"/>
    </source>
</evidence>